<dbReference type="Proteomes" id="UP000006729">
    <property type="component" value="Chromosome 2"/>
</dbReference>
<sequence length="56" mass="6260">MSAPPSSSGGKVEKHCMNCRPLDLRCKTNALALKTCIRGGKRRKYDEERTEGNDYS</sequence>
<dbReference type="InParanoid" id="A0A2K2BB56"/>
<dbReference type="EMBL" id="CM009291">
    <property type="protein sequence ID" value="PNT47009.1"/>
    <property type="molecule type" value="Genomic_DNA"/>
</dbReference>
<name>A0A2K2BB56_POPTR</name>
<reference evidence="1 2" key="1">
    <citation type="journal article" date="2006" name="Science">
        <title>The genome of black cottonwood, Populus trichocarpa (Torr. &amp; Gray).</title>
        <authorList>
            <person name="Tuskan G.A."/>
            <person name="Difazio S."/>
            <person name="Jansson S."/>
            <person name="Bohlmann J."/>
            <person name="Grigoriev I."/>
            <person name="Hellsten U."/>
            <person name="Putnam N."/>
            <person name="Ralph S."/>
            <person name="Rombauts S."/>
            <person name="Salamov A."/>
            <person name="Schein J."/>
            <person name="Sterck L."/>
            <person name="Aerts A."/>
            <person name="Bhalerao R.R."/>
            <person name="Bhalerao R.P."/>
            <person name="Blaudez D."/>
            <person name="Boerjan W."/>
            <person name="Brun A."/>
            <person name="Brunner A."/>
            <person name="Busov V."/>
            <person name="Campbell M."/>
            <person name="Carlson J."/>
            <person name="Chalot M."/>
            <person name="Chapman J."/>
            <person name="Chen G.L."/>
            <person name="Cooper D."/>
            <person name="Coutinho P.M."/>
            <person name="Couturier J."/>
            <person name="Covert S."/>
            <person name="Cronk Q."/>
            <person name="Cunningham R."/>
            <person name="Davis J."/>
            <person name="Degroeve S."/>
            <person name="Dejardin A."/>
            <person name="Depamphilis C."/>
            <person name="Detter J."/>
            <person name="Dirks B."/>
            <person name="Dubchak I."/>
            <person name="Duplessis S."/>
            <person name="Ehlting J."/>
            <person name="Ellis B."/>
            <person name="Gendler K."/>
            <person name="Goodstein D."/>
            <person name="Gribskov M."/>
            <person name="Grimwood J."/>
            <person name="Groover A."/>
            <person name="Gunter L."/>
            <person name="Hamberger B."/>
            <person name="Heinze B."/>
            <person name="Helariutta Y."/>
            <person name="Henrissat B."/>
            <person name="Holligan D."/>
            <person name="Holt R."/>
            <person name="Huang W."/>
            <person name="Islam-Faridi N."/>
            <person name="Jones S."/>
            <person name="Jones-Rhoades M."/>
            <person name="Jorgensen R."/>
            <person name="Joshi C."/>
            <person name="Kangasjarvi J."/>
            <person name="Karlsson J."/>
            <person name="Kelleher C."/>
            <person name="Kirkpatrick R."/>
            <person name="Kirst M."/>
            <person name="Kohler A."/>
            <person name="Kalluri U."/>
            <person name="Larimer F."/>
            <person name="Leebens-Mack J."/>
            <person name="Leple J.C."/>
            <person name="Locascio P."/>
            <person name="Lou Y."/>
            <person name="Lucas S."/>
            <person name="Martin F."/>
            <person name="Montanini B."/>
            <person name="Napoli C."/>
            <person name="Nelson D.R."/>
            <person name="Nelson C."/>
            <person name="Nieminen K."/>
            <person name="Nilsson O."/>
            <person name="Pereda V."/>
            <person name="Peter G."/>
            <person name="Philippe R."/>
            <person name="Pilate G."/>
            <person name="Poliakov A."/>
            <person name="Razumovskaya J."/>
            <person name="Richardson P."/>
            <person name="Rinaldi C."/>
            <person name="Ritland K."/>
            <person name="Rouze P."/>
            <person name="Ryaboy D."/>
            <person name="Schmutz J."/>
            <person name="Schrader J."/>
            <person name="Segerman B."/>
            <person name="Shin H."/>
            <person name="Siddiqui A."/>
            <person name="Sterky F."/>
            <person name="Terry A."/>
            <person name="Tsai C.J."/>
            <person name="Uberbacher E."/>
            <person name="Unneberg P."/>
            <person name="Vahala J."/>
            <person name="Wall K."/>
            <person name="Wessler S."/>
            <person name="Yang G."/>
            <person name="Yin T."/>
            <person name="Douglas C."/>
            <person name="Marra M."/>
            <person name="Sandberg G."/>
            <person name="Van de Peer Y."/>
            <person name="Rokhsar D."/>
        </authorList>
    </citation>
    <scope>NUCLEOTIDE SEQUENCE [LARGE SCALE GENOMIC DNA]</scope>
    <source>
        <strain evidence="2">cv. Nisqually</strain>
    </source>
</reference>
<protein>
    <submittedName>
        <fullName evidence="1">Uncharacterized protein</fullName>
    </submittedName>
</protein>
<accession>A0A2K2BB56</accession>
<evidence type="ECO:0000313" key="1">
    <source>
        <dbReference type="EMBL" id="PNT47009.1"/>
    </source>
</evidence>
<dbReference type="AlphaFoldDB" id="A0A2K2BB56"/>
<organism evidence="1 2">
    <name type="scientific">Populus trichocarpa</name>
    <name type="common">Western balsam poplar</name>
    <name type="synonym">Populus balsamifera subsp. trichocarpa</name>
    <dbReference type="NCBI Taxonomy" id="3694"/>
    <lineage>
        <taxon>Eukaryota</taxon>
        <taxon>Viridiplantae</taxon>
        <taxon>Streptophyta</taxon>
        <taxon>Embryophyta</taxon>
        <taxon>Tracheophyta</taxon>
        <taxon>Spermatophyta</taxon>
        <taxon>Magnoliopsida</taxon>
        <taxon>eudicotyledons</taxon>
        <taxon>Gunneridae</taxon>
        <taxon>Pentapetalae</taxon>
        <taxon>rosids</taxon>
        <taxon>fabids</taxon>
        <taxon>Malpighiales</taxon>
        <taxon>Salicaceae</taxon>
        <taxon>Saliceae</taxon>
        <taxon>Populus</taxon>
    </lineage>
</organism>
<evidence type="ECO:0000313" key="2">
    <source>
        <dbReference type="Proteomes" id="UP000006729"/>
    </source>
</evidence>
<gene>
    <name evidence="1" type="ORF">POPTR_002G001200</name>
</gene>
<proteinExistence type="predicted"/>
<keyword evidence="2" id="KW-1185">Reference proteome</keyword>